<dbReference type="InterPro" id="IPR013087">
    <property type="entry name" value="Znf_C2H2_type"/>
</dbReference>
<dbReference type="SMART" id="SM00355">
    <property type="entry name" value="ZnF_C2H2"/>
    <property type="match status" value="3"/>
</dbReference>
<gene>
    <name evidence="3" type="ORF">FB567DRAFT_8414</name>
</gene>
<feature type="region of interest" description="Disordered" evidence="1">
    <location>
        <begin position="304"/>
        <end position="341"/>
    </location>
</feature>
<organism evidence="3 4">
    <name type="scientific">Paraphoma chrysanthemicola</name>
    <dbReference type="NCBI Taxonomy" id="798071"/>
    <lineage>
        <taxon>Eukaryota</taxon>
        <taxon>Fungi</taxon>
        <taxon>Dikarya</taxon>
        <taxon>Ascomycota</taxon>
        <taxon>Pezizomycotina</taxon>
        <taxon>Dothideomycetes</taxon>
        <taxon>Pleosporomycetidae</taxon>
        <taxon>Pleosporales</taxon>
        <taxon>Pleosporineae</taxon>
        <taxon>Phaeosphaeriaceae</taxon>
        <taxon>Paraphoma</taxon>
    </lineage>
</organism>
<dbReference type="Proteomes" id="UP000813461">
    <property type="component" value="Unassembled WGS sequence"/>
</dbReference>
<dbReference type="EMBL" id="JAGMVJ010000001">
    <property type="protein sequence ID" value="KAH7094650.1"/>
    <property type="molecule type" value="Genomic_DNA"/>
</dbReference>
<comment type="caution">
    <text evidence="3">The sequence shown here is derived from an EMBL/GenBank/DDBJ whole genome shotgun (WGS) entry which is preliminary data.</text>
</comment>
<feature type="domain" description="C2H2-type" evidence="2">
    <location>
        <begin position="221"/>
        <end position="251"/>
    </location>
</feature>
<accession>A0A8K0RGZ4</accession>
<feature type="compositionally biased region" description="Low complexity" evidence="1">
    <location>
        <begin position="322"/>
        <end position="333"/>
    </location>
</feature>
<feature type="compositionally biased region" description="Basic and acidic residues" evidence="1">
    <location>
        <begin position="304"/>
        <end position="313"/>
    </location>
</feature>
<feature type="domain" description="C2H2-type" evidence="2">
    <location>
        <begin position="273"/>
        <end position="295"/>
    </location>
</feature>
<dbReference type="AlphaFoldDB" id="A0A8K0RGZ4"/>
<evidence type="ECO:0000313" key="4">
    <source>
        <dbReference type="Proteomes" id="UP000813461"/>
    </source>
</evidence>
<evidence type="ECO:0000259" key="2">
    <source>
        <dbReference type="SMART" id="SM00355"/>
    </source>
</evidence>
<feature type="compositionally biased region" description="Basic and acidic residues" evidence="1">
    <location>
        <begin position="1"/>
        <end position="10"/>
    </location>
</feature>
<sequence length="341" mass="38731">MADQFKREDENPLPSEATCNASNVHEEFDPDGFSSGIAAQGTSTKLRSTYKIDVSADAVSMRDSLQKKQIRLLRLWHEDFTDLGPGSRPPEEHIEALALVICAPPHLIAEFFEQGLWRLDDGTGFSYDTTDGDRTPTHQFRHSNKNGKPYSLAQANSHLSATTLVFVEKYVSACRRRRSQNDGRRSVNTGPFKCTFGCGYRTKRAFDWRRHEETHEPQELWLCIICIQRDANNPFLVNRKDKFLKHTTDKHADYPLDKVLEESKVDFVPRAEWSCVYCGDENDSWDDRCRHVLAHFEDEAERGVKRPRVVMETRDDDEPSHGDSASVGSVGSDGVDHGDPS</sequence>
<reference evidence="3" key="1">
    <citation type="journal article" date="2021" name="Nat. Commun.">
        <title>Genetic determinants of endophytism in the Arabidopsis root mycobiome.</title>
        <authorList>
            <person name="Mesny F."/>
            <person name="Miyauchi S."/>
            <person name="Thiergart T."/>
            <person name="Pickel B."/>
            <person name="Atanasova L."/>
            <person name="Karlsson M."/>
            <person name="Huettel B."/>
            <person name="Barry K.W."/>
            <person name="Haridas S."/>
            <person name="Chen C."/>
            <person name="Bauer D."/>
            <person name="Andreopoulos W."/>
            <person name="Pangilinan J."/>
            <person name="LaButti K."/>
            <person name="Riley R."/>
            <person name="Lipzen A."/>
            <person name="Clum A."/>
            <person name="Drula E."/>
            <person name="Henrissat B."/>
            <person name="Kohler A."/>
            <person name="Grigoriev I.V."/>
            <person name="Martin F.M."/>
            <person name="Hacquard S."/>
        </authorList>
    </citation>
    <scope>NUCLEOTIDE SEQUENCE</scope>
    <source>
        <strain evidence="3">MPI-SDFR-AT-0120</strain>
    </source>
</reference>
<feature type="region of interest" description="Disordered" evidence="1">
    <location>
        <begin position="1"/>
        <end position="20"/>
    </location>
</feature>
<protein>
    <recommendedName>
        <fullName evidence="2">C2H2-type domain-containing protein</fullName>
    </recommendedName>
</protein>
<feature type="domain" description="C2H2-type" evidence="2">
    <location>
        <begin position="192"/>
        <end position="215"/>
    </location>
</feature>
<proteinExistence type="predicted"/>
<evidence type="ECO:0000256" key="1">
    <source>
        <dbReference type="SAM" id="MobiDB-lite"/>
    </source>
</evidence>
<evidence type="ECO:0000313" key="3">
    <source>
        <dbReference type="EMBL" id="KAH7094650.1"/>
    </source>
</evidence>
<keyword evidence="4" id="KW-1185">Reference proteome</keyword>
<dbReference type="OrthoDB" id="10056939at2759"/>
<name>A0A8K0RGZ4_9PLEO</name>